<comment type="caution">
    <text evidence="2">The sequence shown here is derived from an EMBL/GenBank/DDBJ whole genome shotgun (WGS) entry which is preliminary data.</text>
</comment>
<dbReference type="InterPro" id="IPR046348">
    <property type="entry name" value="SIS_dom_sf"/>
</dbReference>
<dbReference type="Gene3D" id="3.40.50.10490">
    <property type="entry name" value="Glucose-6-phosphate isomerase like protein, domain 1"/>
    <property type="match status" value="1"/>
</dbReference>
<dbReference type="PANTHER" id="PTHR10937:SF14">
    <property type="entry name" value="FRUCTOSELYSINE 6-PHOSPHATE DEGLYCASE"/>
    <property type="match status" value="1"/>
</dbReference>
<name>A0A7X8H0T1_9LACT</name>
<evidence type="ECO:0000313" key="2">
    <source>
        <dbReference type="EMBL" id="NLJ19179.1"/>
    </source>
</evidence>
<dbReference type="GO" id="GO:0006002">
    <property type="term" value="P:fructose 6-phosphate metabolic process"/>
    <property type="evidence" value="ECO:0007669"/>
    <property type="project" value="TreeGrafter"/>
</dbReference>
<dbReference type="InterPro" id="IPR001347">
    <property type="entry name" value="SIS_dom"/>
</dbReference>
<gene>
    <name evidence="2" type="ORF">GX355_09985</name>
</gene>
<dbReference type="PANTHER" id="PTHR10937">
    <property type="entry name" value="GLUCOSAMINE--FRUCTOSE-6-PHOSPHATE AMINOTRANSFERASE, ISOMERIZING"/>
    <property type="match status" value="1"/>
</dbReference>
<dbReference type="AlphaFoldDB" id="A0A7X8H0T1"/>
<dbReference type="RefSeq" id="WP_276649528.1">
    <property type="nucleotide sequence ID" value="NZ_JAAYSM010000359.1"/>
</dbReference>
<feature type="domain" description="SIS" evidence="1">
    <location>
        <begin position="10"/>
        <end position="156"/>
    </location>
</feature>
<protein>
    <submittedName>
        <fullName evidence="2">SIS domain-containing protein</fullName>
    </submittedName>
</protein>
<evidence type="ECO:0000313" key="3">
    <source>
        <dbReference type="Proteomes" id="UP000541058"/>
    </source>
</evidence>
<dbReference type="EMBL" id="JAAYSM010000359">
    <property type="protein sequence ID" value="NLJ19179.1"/>
    <property type="molecule type" value="Genomic_DNA"/>
</dbReference>
<dbReference type="GO" id="GO:0006487">
    <property type="term" value="P:protein N-linked glycosylation"/>
    <property type="evidence" value="ECO:0007669"/>
    <property type="project" value="TreeGrafter"/>
</dbReference>
<dbReference type="SUPFAM" id="SSF53697">
    <property type="entry name" value="SIS domain"/>
    <property type="match status" value="1"/>
</dbReference>
<dbReference type="GO" id="GO:0004360">
    <property type="term" value="F:glutamine-fructose-6-phosphate transaminase (isomerizing) activity"/>
    <property type="evidence" value="ECO:0007669"/>
    <property type="project" value="TreeGrafter"/>
</dbReference>
<dbReference type="Gene3D" id="1.10.10.2240">
    <property type="match status" value="1"/>
</dbReference>
<organism evidence="2 3">
    <name type="scientific">Globicatella sulfidifaciens</name>
    <dbReference type="NCBI Taxonomy" id="136093"/>
    <lineage>
        <taxon>Bacteria</taxon>
        <taxon>Bacillati</taxon>
        <taxon>Bacillota</taxon>
        <taxon>Bacilli</taxon>
        <taxon>Lactobacillales</taxon>
        <taxon>Aerococcaceae</taxon>
        <taxon>Globicatella</taxon>
    </lineage>
</organism>
<dbReference type="InterPro" id="IPR035488">
    <property type="entry name" value="FrlB_SIS"/>
</dbReference>
<dbReference type="CDD" id="cd05710">
    <property type="entry name" value="SIS_1"/>
    <property type="match status" value="1"/>
</dbReference>
<proteinExistence type="predicted"/>
<reference evidence="2 3" key="1">
    <citation type="journal article" date="2020" name="Biotechnol. Biofuels">
        <title>New insights from the biogas microbiome by comprehensive genome-resolved metagenomics of nearly 1600 species originating from multiple anaerobic digesters.</title>
        <authorList>
            <person name="Campanaro S."/>
            <person name="Treu L."/>
            <person name="Rodriguez-R L.M."/>
            <person name="Kovalovszki A."/>
            <person name="Ziels R.M."/>
            <person name="Maus I."/>
            <person name="Zhu X."/>
            <person name="Kougias P.G."/>
            <person name="Basile A."/>
            <person name="Luo G."/>
            <person name="Schluter A."/>
            <person name="Konstantinidis K.T."/>
            <person name="Angelidaki I."/>
        </authorList>
    </citation>
    <scope>NUCLEOTIDE SEQUENCE [LARGE SCALE GENOMIC DNA]</scope>
    <source>
        <strain evidence="2">AS23ysBPME_34</strain>
    </source>
</reference>
<dbReference type="GO" id="GO:0097367">
    <property type="term" value="F:carbohydrate derivative binding"/>
    <property type="evidence" value="ECO:0007669"/>
    <property type="project" value="InterPro"/>
</dbReference>
<accession>A0A7X8H0T1</accession>
<evidence type="ECO:0000259" key="1">
    <source>
        <dbReference type="PROSITE" id="PS51464"/>
    </source>
</evidence>
<dbReference type="Gene3D" id="3.40.50.12570">
    <property type="match status" value="1"/>
</dbReference>
<dbReference type="Proteomes" id="UP000541058">
    <property type="component" value="Unassembled WGS sequence"/>
</dbReference>
<dbReference type="PROSITE" id="PS51464">
    <property type="entry name" value="SIS"/>
    <property type="match status" value="1"/>
</dbReference>
<dbReference type="GO" id="GO:0006047">
    <property type="term" value="P:UDP-N-acetylglucosamine metabolic process"/>
    <property type="evidence" value="ECO:0007669"/>
    <property type="project" value="TreeGrafter"/>
</dbReference>
<sequence length="327" mass="37029">MKIQEEVQQAIQEILNQKKQIDKVVFIAAGGSNGGFYPAQYFLSREATQIRSECFTSNEFYYAPPKYVDAHTLAIICSMRGTPETCKAAQVAKDLGASTIALYVDESELTKICDICIQYESIAIDESRMERVNSSVGLMLSMTLMNAQEGFEHYEDAMQAFDQVDALYRQAVEETTPLAKAWALQNVDKKPIYVMGSGPAYGSAYIFSICNLEEMLQIDSPTINSCEFFHGPFEILTPQTSVFQLISVGRTRAADLRAVQFLKQYGGSRVYLLDGKQLGLDKIAEPIQEYFNHILFSPILNNVYMRELSYCIGKDYMTRKYMWQVPY</sequence>